<evidence type="ECO:0000313" key="3">
    <source>
        <dbReference type="EMBL" id="ACL62071.1"/>
    </source>
</evidence>
<dbReference type="Pfam" id="PF03354">
    <property type="entry name" value="TerL_ATPase"/>
    <property type="match status" value="1"/>
</dbReference>
<name>B8ILU6_METNO</name>
<feature type="domain" description="Terminase large subunit-like endonuclease" evidence="2">
    <location>
        <begin position="426"/>
        <end position="570"/>
    </location>
</feature>
<feature type="domain" description="Terminase large subunit-like ATPase" evidence="1">
    <location>
        <begin position="83"/>
        <end position="252"/>
    </location>
</feature>
<dbReference type="RefSeq" id="WP_015933630.1">
    <property type="nucleotide sequence ID" value="NC_011894.1"/>
</dbReference>
<dbReference type="GO" id="GO:0004519">
    <property type="term" value="F:endonuclease activity"/>
    <property type="evidence" value="ECO:0007669"/>
    <property type="project" value="InterPro"/>
</dbReference>
<accession>B8ILU6</accession>
<gene>
    <name evidence="3" type="ordered locus">Mnod_7332</name>
</gene>
<dbReference type="KEGG" id="mno:Mnod_7332"/>
<dbReference type="InterPro" id="IPR005021">
    <property type="entry name" value="Terminase_largesu-like"/>
</dbReference>
<dbReference type="OrthoDB" id="9760250at2"/>
<dbReference type="Pfam" id="PF20441">
    <property type="entry name" value="TerL_nuclease"/>
    <property type="match status" value="2"/>
</dbReference>
<protein>
    <submittedName>
        <fullName evidence="3">Terminase</fullName>
    </submittedName>
</protein>
<dbReference type="InterPro" id="IPR046462">
    <property type="entry name" value="TerL_nuclease"/>
</dbReference>
<dbReference type="HOGENOM" id="CLU_026632_6_2_5"/>
<dbReference type="eggNOG" id="COG4626">
    <property type="taxonomic scope" value="Bacteria"/>
</dbReference>
<dbReference type="Gene3D" id="3.40.50.300">
    <property type="entry name" value="P-loop containing nucleotide triphosphate hydrolases"/>
    <property type="match status" value="1"/>
</dbReference>
<evidence type="ECO:0000259" key="1">
    <source>
        <dbReference type="Pfam" id="PF03354"/>
    </source>
</evidence>
<dbReference type="AlphaFoldDB" id="B8ILU6"/>
<dbReference type="Proteomes" id="UP000008207">
    <property type="component" value="Chromosome"/>
</dbReference>
<proteinExistence type="predicted"/>
<dbReference type="InterPro" id="IPR027417">
    <property type="entry name" value="P-loop_NTPase"/>
</dbReference>
<keyword evidence="4" id="KW-1185">Reference proteome</keyword>
<sequence length="581" mass="64802">MADPHVEAAHAYARDVVAGRIPACRWIRLACQRHLEDLARQAEANFPYRFDERKAAKVCKFIQLLPHTKGKWARKAERLRLEPWQLFKTAALFGWVRKADGLRRYRKAFLLIPRKNAKSTWAAGVGLYLFAADGEYGSEVYSGATSEKQAWEVFRPAKLMAQKTPALLQAFGIHVGAKNLHILANGSRFEPMIGTPGDGASPSASIHDEYHEHPTDEQVDTMETGMGAREQPLLIIITTAGDNLAGPCFALQQEAQKVLEGALDDPELFALIYTVDPEDDWTSELALRKANPNFDVSVSGEYLLTRQRAARANARKAGVFKTKHLNVWVQARDAYFNVQRWMESAVPDLALDDFRGQPCRLGLDLASKVDIAAGELLFELARCSCPKADELQALGYQYARFGFYWLPEATIELGESEHHRGWRDANPSWLTQTDGDMIDYFAILDTILGSEGEDGVRTGGLVGDFQLEEIAYDPHQATMLVTALQEAGVTCVEVRPIVLNFSEPMKQMEALIRSRAIAHNGDPIFTWMLSNVVAKPDRKDNVYPTKLRPENKIDGPVAHMMALARFMSGEEAGIAKGFVEL</sequence>
<dbReference type="PANTHER" id="PTHR41287">
    <property type="match status" value="1"/>
</dbReference>
<dbReference type="EMBL" id="CP001349">
    <property type="protein sequence ID" value="ACL62071.1"/>
    <property type="molecule type" value="Genomic_DNA"/>
</dbReference>
<organism evidence="3 4">
    <name type="scientific">Methylobacterium nodulans (strain LMG 21967 / CNCM I-2342 / ORS 2060)</name>
    <dbReference type="NCBI Taxonomy" id="460265"/>
    <lineage>
        <taxon>Bacteria</taxon>
        <taxon>Pseudomonadati</taxon>
        <taxon>Pseudomonadota</taxon>
        <taxon>Alphaproteobacteria</taxon>
        <taxon>Hyphomicrobiales</taxon>
        <taxon>Methylobacteriaceae</taxon>
        <taxon>Methylobacterium</taxon>
    </lineage>
</organism>
<dbReference type="InterPro" id="IPR046461">
    <property type="entry name" value="TerL_ATPase"/>
</dbReference>
<dbReference type="PANTHER" id="PTHR41287:SF1">
    <property type="entry name" value="PROTEIN YMFN"/>
    <property type="match status" value="1"/>
</dbReference>
<reference evidence="3 4" key="1">
    <citation type="submission" date="2009-01" db="EMBL/GenBank/DDBJ databases">
        <title>Complete sequence of chromosome of Methylobacterium nodulans ORS 2060.</title>
        <authorList>
            <consortium name="US DOE Joint Genome Institute"/>
            <person name="Lucas S."/>
            <person name="Copeland A."/>
            <person name="Lapidus A."/>
            <person name="Glavina del Rio T."/>
            <person name="Dalin E."/>
            <person name="Tice H."/>
            <person name="Bruce D."/>
            <person name="Goodwin L."/>
            <person name="Pitluck S."/>
            <person name="Sims D."/>
            <person name="Brettin T."/>
            <person name="Detter J.C."/>
            <person name="Han C."/>
            <person name="Larimer F."/>
            <person name="Land M."/>
            <person name="Hauser L."/>
            <person name="Kyrpides N."/>
            <person name="Ivanova N."/>
            <person name="Marx C.J."/>
            <person name="Richardson P."/>
        </authorList>
    </citation>
    <scope>NUCLEOTIDE SEQUENCE [LARGE SCALE GENOMIC DNA]</scope>
    <source>
        <strain evidence="4">LMG 21967 / CNCM I-2342 / ORS 2060</strain>
    </source>
</reference>
<dbReference type="STRING" id="460265.Mnod_7332"/>
<evidence type="ECO:0000259" key="2">
    <source>
        <dbReference type="Pfam" id="PF20441"/>
    </source>
</evidence>
<evidence type="ECO:0000313" key="4">
    <source>
        <dbReference type="Proteomes" id="UP000008207"/>
    </source>
</evidence>
<feature type="domain" description="Terminase large subunit-like endonuclease" evidence="2">
    <location>
        <begin position="264"/>
        <end position="373"/>
    </location>
</feature>